<sequence>MIDLDPNLYTVAWIAPLEIEAQAALHMLDNRHPGRFRMERGDDYVFQAGDACGHNIIIATLPAGELYGTGSAAALAHQVKKFFPNLWFGLLVGVAAGLPNLLRCPPLDIRLGDVLVGLPIGDNAGLIPYDLGKETGDNGFQLLRAGHGLARTETVVRSAIGSIKLMAPNDADERLVQREQRPVSKRTRIWYGSIGSGEKLMRNAQKRNELRDKYDLIGLEMEAAGTMDRIPVGVVRGVCDYGDEHKNKEWQPYAAAMAAAYARTILGRIGPIVRLSLSLSRKRNFDEGNCVPLSEVERHKRPYYGPVTKAVELDATLKQSLIDQLYFDQIDERLINLTAAQGKTCRWFLDKDEYILWNDSSRQPEHGGFLWVKGNPGTGKSTLMKFLFEQAKENVRDNPSQIVLSFFFLARGTVEEKSTIGLYRSLLHQLFEKAPGTQTSLEWMTDNGAKVVQRNGWSEQALKQTLGHAVQALGSRSLMIFVDALDECNQDQVADMVCFFEELCDSSQDWKVLLQVCFSSRHYPTVVIEKGIEVTLEDEIGHTQDIQQYIKSSLRLGKSAQADKLRSEILEKSSGIFLWVVLVLEILNREYRKRPDSIRKMGDRLKEIPPRLHDLFEMILTRDSENLDQLHICLKWILFAVRPLKPQELYFAVQFGQDKGSAGFWDKEDIEVDKMKSFVSNSSKGLAGVTRNRAAEVQFIHESVRDFLRAKYESQPSEAPGGFVGQSHMLLRDCCLAQLESLDPETVGIEDPLPQASAMTDARKRINSEYPFLDYAILNVLHHADRAQQNDIDQRDFLAKVSRQKWTFLNNFLEKHQIRRYTKSVSLLYILAEKNLPHLICVHPRAASCFDIESEDERYGTPIFAALATGSREAVWALLRKEAEMMPSDSPLHNLCEGYCQDRNKPTRLGRNFVFSRRKGVISYLAEEEEETLLASYLLTSALLLDKDSMNLNHQDRNSQTPLSLSARRGHTAVVKLLCEKSGIWLNHQDVSGQTPLSLASQEGHVEVVKLLLERHGIDIHLPDHQGQTPLSLAQAGGHANIVELLSTI</sequence>
<dbReference type="SUPFAM" id="SSF53167">
    <property type="entry name" value="Purine and uridine phosphorylases"/>
    <property type="match status" value="1"/>
</dbReference>
<keyword evidence="2" id="KW-0040">ANK repeat</keyword>
<dbReference type="GO" id="GO:0009116">
    <property type="term" value="P:nucleoside metabolic process"/>
    <property type="evidence" value="ECO:0007669"/>
    <property type="project" value="InterPro"/>
</dbReference>
<protein>
    <recommendedName>
        <fullName evidence="3">Nephrocystin 3-like N-terminal domain-containing protein</fullName>
    </recommendedName>
</protein>
<evidence type="ECO:0000256" key="1">
    <source>
        <dbReference type="ARBA" id="ARBA00022737"/>
    </source>
</evidence>
<keyword evidence="5" id="KW-1185">Reference proteome</keyword>
<dbReference type="GO" id="GO:0003824">
    <property type="term" value="F:catalytic activity"/>
    <property type="evidence" value="ECO:0007669"/>
    <property type="project" value="InterPro"/>
</dbReference>
<evidence type="ECO:0000259" key="3">
    <source>
        <dbReference type="Pfam" id="PF24883"/>
    </source>
</evidence>
<dbReference type="Pfam" id="PF12796">
    <property type="entry name" value="Ank_2"/>
    <property type="match status" value="1"/>
</dbReference>
<dbReference type="InterPro" id="IPR035994">
    <property type="entry name" value="Nucleoside_phosphorylase_sf"/>
</dbReference>
<dbReference type="InterPro" id="IPR027417">
    <property type="entry name" value="P-loop_NTPase"/>
</dbReference>
<dbReference type="RefSeq" id="XP_024748803.1">
    <property type="nucleotide sequence ID" value="XM_024890943.1"/>
</dbReference>
<dbReference type="Proteomes" id="UP000241546">
    <property type="component" value="Unassembled WGS sequence"/>
</dbReference>
<dbReference type="PROSITE" id="PS50088">
    <property type="entry name" value="ANK_REPEAT"/>
    <property type="match status" value="1"/>
</dbReference>
<dbReference type="SUPFAM" id="SSF48403">
    <property type="entry name" value="Ankyrin repeat"/>
    <property type="match status" value="1"/>
</dbReference>
<dbReference type="Gene3D" id="3.40.50.300">
    <property type="entry name" value="P-loop containing nucleotide triphosphate hydrolases"/>
    <property type="match status" value="1"/>
</dbReference>
<evidence type="ECO:0000256" key="2">
    <source>
        <dbReference type="PROSITE-ProRule" id="PRU00023"/>
    </source>
</evidence>
<feature type="domain" description="Nephrocystin 3-like N-terminal" evidence="3">
    <location>
        <begin position="344"/>
        <end position="521"/>
    </location>
</feature>
<organism evidence="4 5">
    <name type="scientific">Trichoderma citrinoviride</name>
    <dbReference type="NCBI Taxonomy" id="58853"/>
    <lineage>
        <taxon>Eukaryota</taxon>
        <taxon>Fungi</taxon>
        <taxon>Dikarya</taxon>
        <taxon>Ascomycota</taxon>
        <taxon>Pezizomycotina</taxon>
        <taxon>Sordariomycetes</taxon>
        <taxon>Hypocreomycetidae</taxon>
        <taxon>Hypocreales</taxon>
        <taxon>Hypocreaceae</taxon>
        <taxon>Trichoderma</taxon>
    </lineage>
</organism>
<dbReference type="PROSITE" id="PS50297">
    <property type="entry name" value="ANK_REP_REGION"/>
    <property type="match status" value="1"/>
</dbReference>
<dbReference type="OrthoDB" id="194358at2759"/>
<feature type="repeat" description="ANK" evidence="2">
    <location>
        <begin position="992"/>
        <end position="1025"/>
    </location>
</feature>
<dbReference type="PANTHER" id="PTHR10039">
    <property type="entry name" value="AMELOGENIN"/>
    <property type="match status" value="1"/>
</dbReference>
<dbReference type="AlphaFoldDB" id="A0A2T4B826"/>
<dbReference type="GeneID" id="36599061"/>
<evidence type="ECO:0000313" key="4">
    <source>
        <dbReference type="EMBL" id="PTB65483.1"/>
    </source>
</evidence>
<evidence type="ECO:0000313" key="5">
    <source>
        <dbReference type="Proteomes" id="UP000241546"/>
    </source>
</evidence>
<dbReference type="Gene3D" id="1.25.40.20">
    <property type="entry name" value="Ankyrin repeat-containing domain"/>
    <property type="match status" value="1"/>
</dbReference>
<dbReference type="InterPro" id="IPR036770">
    <property type="entry name" value="Ankyrin_rpt-contain_sf"/>
</dbReference>
<accession>A0A2T4B826</accession>
<keyword evidence="1" id="KW-0677">Repeat</keyword>
<dbReference type="SUPFAM" id="SSF52540">
    <property type="entry name" value="P-loop containing nucleoside triphosphate hydrolases"/>
    <property type="match status" value="1"/>
</dbReference>
<dbReference type="EMBL" id="KZ680215">
    <property type="protein sequence ID" value="PTB65483.1"/>
    <property type="molecule type" value="Genomic_DNA"/>
</dbReference>
<dbReference type="InterPro" id="IPR002110">
    <property type="entry name" value="Ankyrin_rpt"/>
</dbReference>
<reference evidence="5" key="1">
    <citation type="submission" date="2016-07" db="EMBL/GenBank/DDBJ databases">
        <title>Multiple horizontal gene transfer events from other fungi enriched the ability of initially mycotrophic Trichoderma (Ascomycota) to feed on dead plant biomass.</title>
        <authorList>
            <consortium name="DOE Joint Genome Institute"/>
            <person name="Atanasova L."/>
            <person name="Chenthamara K."/>
            <person name="Zhang J."/>
            <person name="Grujic M."/>
            <person name="Henrissat B."/>
            <person name="Kuo A."/>
            <person name="Aerts A."/>
            <person name="Salamov A."/>
            <person name="Lipzen A."/>
            <person name="Labutti K."/>
            <person name="Barry K."/>
            <person name="Miao Y."/>
            <person name="Rahimi M.J."/>
            <person name="Shen Q."/>
            <person name="Grigoriev I.V."/>
            <person name="Kubicek C.P."/>
            <person name="Druzhinina I.S."/>
        </authorList>
    </citation>
    <scope>NUCLEOTIDE SEQUENCE [LARGE SCALE GENOMIC DNA]</scope>
    <source>
        <strain evidence="5">TUCIM 6016</strain>
    </source>
</reference>
<dbReference type="InterPro" id="IPR056884">
    <property type="entry name" value="NPHP3-like_N"/>
</dbReference>
<dbReference type="PANTHER" id="PTHR10039:SF5">
    <property type="entry name" value="NACHT DOMAIN-CONTAINING PROTEIN"/>
    <property type="match status" value="1"/>
</dbReference>
<proteinExistence type="predicted"/>
<name>A0A2T4B826_9HYPO</name>
<gene>
    <name evidence="4" type="ORF">BBK36DRAFT_1122447</name>
</gene>
<dbReference type="Pfam" id="PF24883">
    <property type="entry name" value="NPHP3_N"/>
    <property type="match status" value="1"/>
</dbReference>
<dbReference type="Gene3D" id="3.40.50.1580">
    <property type="entry name" value="Nucleoside phosphorylase domain"/>
    <property type="match status" value="1"/>
</dbReference>
<dbReference type="SMART" id="SM00248">
    <property type="entry name" value="ANK"/>
    <property type="match status" value="3"/>
</dbReference>